<feature type="domain" description="EGF-like" evidence="7">
    <location>
        <begin position="1549"/>
        <end position="1578"/>
    </location>
</feature>
<evidence type="ECO:0000259" key="7">
    <source>
        <dbReference type="SMART" id="SM00181"/>
    </source>
</evidence>
<dbReference type="PROSITE" id="PS00764">
    <property type="entry name" value="ENDONUCLEASE_III_1"/>
    <property type="match status" value="2"/>
</dbReference>
<dbReference type="SMART" id="SM00181">
    <property type="entry name" value="EGF"/>
    <property type="match status" value="22"/>
</dbReference>
<feature type="domain" description="EGF-like" evidence="7">
    <location>
        <begin position="1489"/>
        <end position="1518"/>
    </location>
</feature>
<feature type="domain" description="EGF-like" evidence="7">
    <location>
        <begin position="1702"/>
        <end position="1731"/>
    </location>
</feature>
<dbReference type="InterPro" id="IPR006212">
    <property type="entry name" value="Furin_repeat"/>
</dbReference>
<feature type="domain" description="EGF-like" evidence="7">
    <location>
        <begin position="1918"/>
        <end position="1947"/>
    </location>
</feature>
<feature type="domain" description="EGF-like" evidence="7">
    <location>
        <begin position="1948"/>
        <end position="1979"/>
    </location>
</feature>
<sequence>MRIYSNLLLLFDFLYIINANYIIDIVHKCNNEKISICNFDTNNKLNYNDFKEKVKQNCISIFSDDEIENLENWSVDNESVTVKYSKYTIEFKNSDNGSLPLDEESKVKYNNSNAKFEVIFNCEEGTFKDSGECRCKKGVLKCQKNNENNSINCTPGKYCRDTNKIFLGGEKSGSCEQIVNDEILIKKGDTNFYDTLGTFGDDDGFIYHCEEKDKGCTAVISSHQLIKTKIDGQQVLYECNNYGICATIDPSPGFYVGGNVTPDIPYSYSSLIKCINGDPFKCENISPPLNGYFLKANDVNEIIKCNGVECTIVTIIEDNCNNMSNIINNNGIKICLANNNSTNIPQTDNDLYVEINDFTNVDSDSKVIAKIGTDGSVIIEDGYYLYNDSEEIEAVLINSELNNNKGTSLYKCENNVCTSDLVASATPGVYINAANKKSLIRCNGSDTCELFTPLLGYYKTVNDKYVQCTGETNGCEEIPGSGTCENDDTIGRLNKDKELCLSNSDNGKTATFSKETLSYLIESDDMTLNQSKRDEPKPNIFATLINNKDGKTVLIKTNDNSMTINKDGGYYCVDEKTLEATPCVGDKCENGTLYGCNINGVCKENIIPSLGCTNNCASIEYSIDGVLRNDGICNINFVNFGIDDTISEITVSKKGNTLTIGNLKNGNEGVNDMIFDFNDIKNYIIINQNENSITEFSVKDSSNGRFSITIDNIESCDGLTVKQTYKLNPEINTYSLYQNKIPKKINKGFDQSLFGPSSNDIPYNILTWNINEGLEELRKECQIFIDYRNRIKEGNSNFFIWYLSIENINVNNKCDNPRFFEIIRKYFNNYEDYSNNVLGPYYEGYVLKKEKKVCHMDGIFKAGNLIEIYHEKKCDQSGGQNKHQVLCVIPSSGALNYDGFQESVISNCTRIFNQHVEEGEWDLKSDSISADFDYMNVKFTPFTGTSLPSQDINEFFGYTKKVDQFYLAQFNIEIKCKEEKEKPTYINNDCVCKECPYICEQCSFDSNNLTCSLCKENSHSHHDNDSNQCVCDDGYYYNDGRCDACSPGCELCSDLNTCTKCENGTYINDGNCEACSPGCELCTESNTCTKCKDGTYLNDGKCEVCSPGCELCSDSNTCTKCEDGTFINNGNCEACSSNCELCSSLDDCVKCKDGTFRNEENGKCEACSPGCELCTSLDNCIKCKDGTFINEGKCEACSPGCELCSDSNTCTKCKDGTYINNKICEACSPNCELCTGPNDCIKCKDGTFKNEEKGTCEVNDNCPINSYQKGQKCICNDGLYMNDNEKCEPCSPGCEYCSGPDDCTKCKDGTFINEGKCEACSPGCELCSDSNTCTKCKDGTYINNKICEACSPNCELCTGPNDCIKCKDGTFKNEEIGTCEVKDNCPINSYQKGQKCICNDGLFMNEDEACEPCSPGCELCTSLDNCIKCNNGAFMKEGKCETCSPGCELCSDTNTCTKCKDGTYIKEGKCEVCSPGCELCSDSNACTKSCSPGCELCSDSNTCTKCKDGTYIKEGKCEVCSPGCELCSDSNTCTKCENGTYIKEGKCEVCSPGCELCSDSNTCTKCEDGTFINGGICEACSPNCEYCSGLDDCAKCKDGTLKNEENGTCEVNDKCPINSYQKGEKCVCNDGLYMNDNETCEPCSPGCELCTSLDSCIKCNNGTFIKEGKCEACSPGCELCTSLDNCTKCKDGTFINEGNCEACSPGCELCSDSNTCTKCENGTYIKEGKCEACSPNCEYCSGLDNCIKCKDGTFKNEEKGTCEACSPGCELCTSLDNCIKCKDGTYINEGKCEACSPNCEYCSGLDNCIKCKDGTSKNEEKGTCEACSPGCELCTSLDNCIKCNDGTYIKEGKCEACSPGCELCSDSNTCTKCEDGTYINEGKCEACSPNCEYCSGPNECIKCKDGTFKNEEKGTCEACSPGCELCTSLDNCIKCKDGTFINEGRCKACSSNCELCSSQDDCVKCKDGTFKNEENGKCEEKGTCETCSPGCENCSGPNDCSKCKDGTFIKEGKCEVCSPGCELCSDLNTCTKCEDGTYIKEGRCEACSPGCEYCSSPNNCVKCKDGTFKNIEKGTCEGCLPGCDLCSNGTECIKWKDNMNQCGNMNSCNQCIYLKGMNKCNHHGGYFIDSSDSDSSDSDSDSSDSDSESCNSGSSIENSNDEDSDKPTKISTNPTTTSDTKIKRIPTINAINAITSNSTVVKPFYPSILIIFVTMLLGFFL</sequence>
<comment type="similarity">
    <text evidence="1">Belongs to the Nth/MutY family.</text>
</comment>
<feature type="domain" description="EGF-like" evidence="7">
    <location>
        <begin position="1074"/>
        <end position="1103"/>
    </location>
</feature>
<feature type="domain" description="EGF-like" evidence="7">
    <location>
        <begin position="1044"/>
        <end position="1073"/>
    </location>
</feature>
<feature type="domain" description="EGF-like" evidence="7">
    <location>
        <begin position="1196"/>
        <end position="1225"/>
    </location>
</feature>
<feature type="region of interest" description="Disordered" evidence="4">
    <location>
        <begin position="2131"/>
        <end position="2179"/>
    </location>
</feature>
<feature type="domain" description="EGF-like" evidence="7">
    <location>
        <begin position="1412"/>
        <end position="1441"/>
    </location>
</feature>
<feature type="domain" description="EGF-like" evidence="7">
    <location>
        <begin position="1001"/>
        <end position="1043"/>
    </location>
</feature>
<reference evidence="8 9" key="1">
    <citation type="submission" date="2016-08" db="EMBL/GenBank/DDBJ databases">
        <title>A Parts List for Fungal Cellulosomes Revealed by Comparative Genomics.</title>
        <authorList>
            <consortium name="DOE Joint Genome Institute"/>
            <person name="Haitjema C.H."/>
            <person name="Gilmore S.P."/>
            <person name="Henske J.K."/>
            <person name="Solomon K.V."/>
            <person name="De Groot R."/>
            <person name="Kuo A."/>
            <person name="Mondo S.J."/>
            <person name="Salamov A.A."/>
            <person name="Labutti K."/>
            <person name="Zhao Z."/>
            <person name="Chiniquy J."/>
            <person name="Barry K."/>
            <person name="Brewer H.M."/>
            <person name="Purvine S.O."/>
            <person name="Wright A.T."/>
            <person name="Boxma B."/>
            <person name="Van Alen T."/>
            <person name="Hackstein J.H."/>
            <person name="Baker S.E."/>
            <person name="Grigoriev I.V."/>
            <person name="O'Malley M.A."/>
        </authorList>
    </citation>
    <scope>NUCLEOTIDE SEQUENCE [LARGE SCALE GENOMIC DNA]</scope>
    <source>
        <strain evidence="8 9">G1</strain>
    </source>
</reference>
<feature type="domain" description="EGF-like" evidence="7">
    <location>
        <begin position="1349"/>
        <end position="1380"/>
    </location>
</feature>
<dbReference type="Gene3D" id="2.10.220.10">
    <property type="entry name" value="Hormone Receptor, Insulin-like Growth Factor Receptor 1, Chain A, domain 2"/>
    <property type="match status" value="11"/>
</dbReference>
<evidence type="ECO:0000256" key="1">
    <source>
        <dbReference type="ARBA" id="ARBA00008343"/>
    </source>
</evidence>
<keyword evidence="6" id="KW-0732">Signal</keyword>
<dbReference type="OrthoDB" id="409374at2759"/>
<name>A0A1Y2BUP5_9FUNG</name>
<dbReference type="InterPro" id="IPR004035">
    <property type="entry name" value="Endouclease-III_FeS-bd_BS"/>
</dbReference>
<dbReference type="InterPro" id="IPR053215">
    <property type="entry name" value="TKL_Ser/Thr_kinase"/>
</dbReference>
<organism evidence="8 9">
    <name type="scientific">Neocallimastix californiae</name>
    <dbReference type="NCBI Taxonomy" id="1754190"/>
    <lineage>
        <taxon>Eukaryota</taxon>
        <taxon>Fungi</taxon>
        <taxon>Fungi incertae sedis</taxon>
        <taxon>Chytridiomycota</taxon>
        <taxon>Chytridiomycota incertae sedis</taxon>
        <taxon>Neocallimastigomycetes</taxon>
        <taxon>Neocallimastigales</taxon>
        <taxon>Neocallimastigaceae</taxon>
        <taxon>Neocallimastix</taxon>
    </lineage>
</organism>
<evidence type="ECO:0000256" key="5">
    <source>
        <dbReference type="SAM" id="Phobius"/>
    </source>
</evidence>
<gene>
    <name evidence="8" type="ORF">LY90DRAFT_511062</name>
</gene>
<feature type="chain" id="PRO_5013276976" description="EGF-like domain-containing protein" evidence="6">
    <location>
        <begin position="20"/>
        <end position="2221"/>
    </location>
</feature>
<feature type="domain" description="EGF-like" evidence="7">
    <location>
        <begin position="1226"/>
        <end position="1257"/>
    </location>
</feature>
<dbReference type="STRING" id="1754190.A0A1Y2BUP5"/>
<evidence type="ECO:0000256" key="3">
    <source>
        <dbReference type="ARBA" id="ARBA00023295"/>
    </source>
</evidence>
<evidence type="ECO:0000313" key="9">
    <source>
        <dbReference type="Proteomes" id="UP000193920"/>
    </source>
</evidence>
<comment type="caution">
    <text evidence="8">The sequence shown here is derived from an EMBL/GenBank/DDBJ whole genome shotgun (WGS) entry which is preliminary data.</text>
</comment>
<feature type="compositionally biased region" description="Polar residues" evidence="4">
    <location>
        <begin position="2169"/>
        <end position="2179"/>
    </location>
</feature>
<keyword evidence="2" id="KW-0378">Hydrolase</keyword>
<feature type="domain" description="EGF-like" evidence="7">
    <location>
        <begin position="1104"/>
        <end position="1133"/>
    </location>
</feature>
<evidence type="ECO:0000256" key="4">
    <source>
        <dbReference type="SAM" id="MobiDB-lite"/>
    </source>
</evidence>
<feature type="domain" description="EGF-like" evidence="7">
    <location>
        <begin position="1519"/>
        <end position="1548"/>
    </location>
</feature>
<evidence type="ECO:0000256" key="6">
    <source>
        <dbReference type="SAM" id="SignalP"/>
    </source>
</evidence>
<dbReference type="PANTHER" id="PTHR45756:SF1">
    <property type="entry name" value="PROTEIN KINASE DOMAIN CONTAINING PROTEIN"/>
    <property type="match status" value="1"/>
</dbReference>
<feature type="signal peptide" evidence="6">
    <location>
        <begin position="1"/>
        <end position="19"/>
    </location>
</feature>
<dbReference type="InterPro" id="IPR000742">
    <property type="entry name" value="EGF"/>
</dbReference>
<keyword evidence="5" id="KW-1133">Transmembrane helix</keyword>
<feature type="compositionally biased region" description="Low complexity" evidence="4">
    <location>
        <begin position="2148"/>
        <end position="2158"/>
    </location>
</feature>
<dbReference type="SUPFAM" id="SSF57184">
    <property type="entry name" value="Growth factor receptor domain"/>
    <property type="match status" value="11"/>
</dbReference>
<feature type="domain" description="EGF-like" evidence="7">
    <location>
        <begin position="1856"/>
        <end position="1885"/>
    </location>
</feature>
<dbReference type="EMBL" id="MCOG01000140">
    <property type="protein sequence ID" value="ORY37835.1"/>
    <property type="molecule type" value="Genomic_DNA"/>
</dbReference>
<evidence type="ECO:0000256" key="2">
    <source>
        <dbReference type="ARBA" id="ARBA00022801"/>
    </source>
</evidence>
<proteinExistence type="inferred from homology"/>
<keyword evidence="3" id="KW-0326">Glycosidase</keyword>
<feature type="domain" description="EGF-like" evidence="7">
    <location>
        <begin position="1319"/>
        <end position="1348"/>
    </location>
</feature>
<keyword evidence="5" id="KW-0472">Membrane</keyword>
<feature type="compositionally biased region" description="Acidic residues" evidence="4">
    <location>
        <begin position="2131"/>
        <end position="2147"/>
    </location>
</feature>
<dbReference type="PANTHER" id="PTHR45756">
    <property type="entry name" value="PALMITOYLTRANSFERASE"/>
    <property type="match status" value="1"/>
</dbReference>
<feature type="domain" description="EGF-like" evidence="7">
    <location>
        <begin position="1886"/>
        <end position="1917"/>
    </location>
</feature>
<feature type="domain" description="EGF-like" evidence="7">
    <location>
        <begin position="1642"/>
        <end position="1671"/>
    </location>
</feature>
<protein>
    <recommendedName>
        <fullName evidence="7">EGF-like domain-containing protein</fullName>
    </recommendedName>
</protein>
<dbReference type="GO" id="GO:0016798">
    <property type="term" value="F:hydrolase activity, acting on glycosyl bonds"/>
    <property type="evidence" value="ECO:0007669"/>
    <property type="project" value="UniProtKB-KW"/>
</dbReference>
<feature type="domain" description="EGF-like" evidence="7">
    <location>
        <begin position="2016"/>
        <end position="2045"/>
    </location>
</feature>
<evidence type="ECO:0000313" key="8">
    <source>
        <dbReference type="EMBL" id="ORY37835.1"/>
    </source>
</evidence>
<dbReference type="InterPro" id="IPR009030">
    <property type="entry name" value="Growth_fac_rcpt_cys_sf"/>
</dbReference>
<dbReference type="Proteomes" id="UP000193920">
    <property type="component" value="Unassembled WGS sequence"/>
</dbReference>
<keyword evidence="9" id="KW-1185">Reference proteome</keyword>
<feature type="domain" description="EGF-like" evidence="7">
    <location>
        <begin position="1672"/>
        <end position="1701"/>
    </location>
</feature>
<dbReference type="SMART" id="SM00261">
    <property type="entry name" value="FU"/>
    <property type="match status" value="18"/>
</dbReference>
<feature type="domain" description="EGF-like" evidence="7">
    <location>
        <begin position="1764"/>
        <end position="1793"/>
    </location>
</feature>
<keyword evidence="5" id="KW-0812">Transmembrane</keyword>
<accession>A0A1Y2BUP5</accession>
<feature type="domain" description="EGF-like" evidence="7">
    <location>
        <begin position="1442"/>
        <end position="1471"/>
    </location>
</feature>
<feature type="transmembrane region" description="Helical" evidence="5">
    <location>
        <begin position="2204"/>
        <end position="2220"/>
    </location>
</feature>